<sequence length="52" mass="5888">MTISSTLIDPCIVGDLRLRSPNPPNGKFQFSLTVNSMPTILWKNDDEKLRIN</sequence>
<accession>A0ABV0KTR4</accession>
<name>A0ABV0KTR4_9CYAN</name>
<keyword evidence="2" id="KW-1185">Reference proteome</keyword>
<reference evidence="1 2" key="1">
    <citation type="submission" date="2022-04" db="EMBL/GenBank/DDBJ databases">
        <title>Positive selection, recombination, and allopatry shape intraspecific diversity of widespread and dominant cyanobacteria.</title>
        <authorList>
            <person name="Wei J."/>
            <person name="Shu W."/>
            <person name="Hu C."/>
        </authorList>
    </citation>
    <scope>NUCLEOTIDE SEQUENCE [LARGE SCALE GENOMIC DNA]</scope>
    <source>
        <strain evidence="1 2">AS-A4</strain>
    </source>
</reference>
<dbReference type="EMBL" id="JAMPLM010000077">
    <property type="protein sequence ID" value="MEP1062636.1"/>
    <property type="molecule type" value="Genomic_DNA"/>
</dbReference>
<gene>
    <name evidence="1" type="ORF">NDI38_30140</name>
</gene>
<proteinExistence type="predicted"/>
<organism evidence="1 2">
    <name type="scientific">Stenomitos frigidus AS-A4</name>
    <dbReference type="NCBI Taxonomy" id="2933935"/>
    <lineage>
        <taxon>Bacteria</taxon>
        <taxon>Bacillati</taxon>
        <taxon>Cyanobacteriota</taxon>
        <taxon>Cyanophyceae</taxon>
        <taxon>Leptolyngbyales</taxon>
        <taxon>Leptolyngbyaceae</taxon>
        <taxon>Stenomitos</taxon>
    </lineage>
</organism>
<dbReference type="Proteomes" id="UP001476950">
    <property type="component" value="Unassembled WGS sequence"/>
</dbReference>
<evidence type="ECO:0000313" key="2">
    <source>
        <dbReference type="Proteomes" id="UP001476950"/>
    </source>
</evidence>
<evidence type="ECO:0000313" key="1">
    <source>
        <dbReference type="EMBL" id="MEP1062636.1"/>
    </source>
</evidence>
<comment type="caution">
    <text evidence="1">The sequence shown here is derived from an EMBL/GenBank/DDBJ whole genome shotgun (WGS) entry which is preliminary data.</text>
</comment>
<dbReference type="RefSeq" id="WP_190451940.1">
    <property type="nucleotide sequence ID" value="NZ_JAMPLM010000077.1"/>
</dbReference>
<protein>
    <submittedName>
        <fullName evidence="1">Uncharacterized protein</fullName>
    </submittedName>
</protein>